<proteinExistence type="predicted"/>
<dbReference type="EMBL" id="CP017243">
    <property type="protein sequence ID" value="APO77352.1"/>
    <property type="molecule type" value="Genomic_DNA"/>
</dbReference>
<dbReference type="AlphaFoldDB" id="A0A1L5PB46"/>
<evidence type="ECO:0000313" key="1">
    <source>
        <dbReference type="EMBL" id="APO77352.1"/>
    </source>
</evidence>
<gene>
    <name evidence="1" type="ORF">AM571_PB00055</name>
</gene>
<keyword evidence="1" id="KW-0614">Plasmid</keyword>
<evidence type="ECO:0000313" key="2">
    <source>
        <dbReference type="Proteomes" id="UP000185109"/>
    </source>
</evidence>
<organism evidence="1 2">
    <name type="scientific">Rhizobium etli 8C-3</name>
    <dbReference type="NCBI Taxonomy" id="538025"/>
    <lineage>
        <taxon>Bacteria</taxon>
        <taxon>Pseudomonadati</taxon>
        <taxon>Pseudomonadota</taxon>
        <taxon>Alphaproteobacteria</taxon>
        <taxon>Hyphomicrobiales</taxon>
        <taxon>Rhizobiaceae</taxon>
        <taxon>Rhizobium/Agrobacterium group</taxon>
        <taxon>Rhizobium</taxon>
    </lineage>
</organism>
<dbReference type="Proteomes" id="UP000185109">
    <property type="component" value="Plasmid pRsp8C3b"/>
</dbReference>
<sequence length="95" mass="11170">MLSAVQLAARLDIPVNWIYVQIRRKRLLIDQQSTGAYLFQNSPAVVNAVRDLRNRTIHQLDLRIIQPHQEGHQHPLSLEGIDWRARQETWRPSRV</sequence>
<name>A0A1L5PB46_RHIET</name>
<dbReference type="RefSeq" id="WP_010031604.1">
    <property type="nucleotide sequence ID" value="NZ_CP017243.1"/>
</dbReference>
<geneLocation type="plasmid" evidence="2">
    <name>prsp8c3b</name>
</geneLocation>
<accession>A0A1L5PB46</accession>
<protein>
    <submittedName>
        <fullName evidence="1">Uncharacterized protein</fullName>
    </submittedName>
</protein>
<reference evidence="1 2" key="1">
    <citation type="submission" date="2016-09" db="EMBL/GenBank/DDBJ databases">
        <title>The complete genome sequences of Rhizobium gallicum, symbiovars gallicum and phaseoli, symbionts associated to common bean (Phaseolus vulgaris).</title>
        <authorList>
            <person name="Bustos P."/>
            <person name="Santamaria R.I."/>
            <person name="Perez-Carrascal O.M."/>
            <person name="Juarez S."/>
            <person name="Lozano L."/>
            <person name="Martinez-Flores I."/>
            <person name="Martinez-Romero E."/>
            <person name="Cevallos M."/>
            <person name="Romero D."/>
            <person name="Davila G."/>
            <person name="Gonzalez V."/>
        </authorList>
    </citation>
    <scope>NUCLEOTIDE SEQUENCE [LARGE SCALE GENOMIC DNA]</scope>
    <source>
        <strain evidence="1 2">8C-3</strain>
        <plasmid evidence="2">Plasmid prsp8c3b</plasmid>
    </source>
</reference>